<dbReference type="GO" id="GO:0060070">
    <property type="term" value="P:canonical Wnt signaling pathway"/>
    <property type="evidence" value="ECO:0007669"/>
    <property type="project" value="TreeGrafter"/>
</dbReference>
<dbReference type="SMART" id="SM01330">
    <property type="entry name" value="Frizzled"/>
    <property type="match status" value="1"/>
</dbReference>
<dbReference type="InterPro" id="IPR015526">
    <property type="entry name" value="Frizzled/SFRP"/>
</dbReference>
<comment type="similarity">
    <text evidence="2">Belongs to the G-protein coupled receptor Fz/Smo family.</text>
</comment>
<dbReference type="Gene3D" id="1.20.1070.10">
    <property type="entry name" value="Rhodopsin 7-helix transmembrane proteins"/>
    <property type="match status" value="1"/>
</dbReference>
<evidence type="ECO:0000256" key="13">
    <source>
        <dbReference type="SAM" id="Phobius"/>
    </source>
</evidence>
<dbReference type="GO" id="GO:0005615">
    <property type="term" value="C:extracellular space"/>
    <property type="evidence" value="ECO:0007669"/>
    <property type="project" value="TreeGrafter"/>
</dbReference>
<feature type="disulfide bond" evidence="12">
    <location>
        <begin position="28"/>
        <end position="89"/>
    </location>
</feature>
<feature type="signal peptide" evidence="14">
    <location>
        <begin position="1"/>
        <end position="20"/>
    </location>
</feature>
<feature type="chain" id="PRO_5007513391" evidence="14">
    <location>
        <begin position="21"/>
        <end position="577"/>
    </location>
</feature>
<dbReference type="InterPro" id="IPR000539">
    <property type="entry name" value="Frizzled/Smoothened_7TM"/>
</dbReference>
<dbReference type="EMBL" id="LN849084">
    <property type="protein sequence ID" value="CRI73786.1"/>
    <property type="molecule type" value="mRNA"/>
</dbReference>
<evidence type="ECO:0000256" key="10">
    <source>
        <dbReference type="ARBA" id="ARBA00023170"/>
    </source>
</evidence>
<evidence type="ECO:0000313" key="17">
    <source>
        <dbReference type="EMBL" id="CRI73786.1"/>
    </source>
</evidence>
<keyword evidence="4" id="KW-1003">Cell membrane</keyword>
<dbReference type="AlphaFoldDB" id="A0A143VP62"/>
<dbReference type="GO" id="GO:0017147">
    <property type="term" value="F:Wnt-protein binding"/>
    <property type="evidence" value="ECO:0007669"/>
    <property type="project" value="TreeGrafter"/>
</dbReference>
<organism evidence="17">
    <name type="scientific">Euperipatoides kanangrensis</name>
    <dbReference type="NCBI Taxonomy" id="488523"/>
    <lineage>
        <taxon>Eukaryota</taxon>
        <taxon>Metazoa</taxon>
        <taxon>Ecdysozoa</taxon>
        <taxon>Onychophora</taxon>
        <taxon>Udeonychophora</taxon>
        <taxon>Euonychophora</taxon>
        <taxon>Peripatopsidae</taxon>
        <taxon>Euperipatoides</taxon>
    </lineage>
</organism>
<keyword evidence="14" id="KW-0732">Signal</keyword>
<feature type="transmembrane region" description="Helical" evidence="13">
    <location>
        <begin position="506"/>
        <end position="525"/>
    </location>
</feature>
<dbReference type="Pfam" id="PF01392">
    <property type="entry name" value="Fz"/>
    <property type="match status" value="1"/>
</dbReference>
<keyword evidence="11" id="KW-0807">Transducer</keyword>
<evidence type="ECO:0000256" key="4">
    <source>
        <dbReference type="ARBA" id="ARBA00022475"/>
    </source>
</evidence>
<comment type="subcellular location">
    <subcellularLocation>
        <location evidence="1">Cell membrane</location>
        <topology evidence="1">Multi-pass membrane protein</topology>
    </subcellularLocation>
</comment>
<evidence type="ECO:0000256" key="1">
    <source>
        <dbReference type="ARBA" id="ARBA00004651"/>
    </source>
</evidence>
<dbReference type="SUPFAM" id="SSF63501">
    <property type="entry name" value="Frizzled cysteine-rich domain"/>
    <property type="match status" value="1"/>
</dbReference>
<feature type="domain" description="FZ" evidence="15">
    <location>
        <begin position="23"/>
        <end position="142"/>
    </location>
</feature>
<feature type="domain" description="G-protein coupled receptors family 2 profile 2" evidence="16">
    <location>
        <begin position="225"/>
        <end position="532"/>
    </location>
</feature>
<evidence type="ECO:0000256" key="6">
    <source>
        <dbReference type="ARBA" id="ARBA00022989"/>
    </source>
</evidence>
<evidence type="ECO:0000259" key="15">
    <source>
        <dbReference type="PROSITE" id="PS50038"/>
    </source>
</evidence>
<keyword evidence="9 12" id="KW-1015">Disulfide bond</keyword>
<feature type="transmembrane region" description="Helical" evidence="13">
    <location>
        <begin position="227"/>
        <end position="249"/>
    </location>
</feature>
<dbReference type="GO" id="GO:0004930">
    <property type="term" value="F:G protein-coupled receptor activity"/>
    <property type="evidence" value="ECO:0007669"/>
    <property type="project" value="UniProtKB-KW"/>
</dbReference>
<dbReference type="GO" id="GO:0005886">
    <property type="term" value="C:plasma membrane"/>
    <property type="evidence" value="ECO:0007669"/>
    <property type="project" value="UniProtKB-SubCell"/>
</dbReference>
<accession>A0A143VP62</accession>
<keyword evidence="5 13" id="KW-0812">Transmembrane</keyword>
<feature type="transmembrane region" description="Helical" evidence="13">
    <location>
        <begin position="261"/>
        <end position="281"/>
    </location>
</feature>
<comment type="caution">
    <text evidence="12">Lacks conserved residue(s) required for the propagation of feature annotation.</text>
</comment>
<evidence type="ECO:0000256" key="2">
    <source>
        <dbReference type="ARBA" id="ARBA00008077"/>
    </source>
</evidence>
<gene>
    <name evidence="17" type="primary">frizzled-3</name>
</gene>
<feature type="transmembrane region" description="Helical" evidence="13">
    <location>
        <begin position="443"/>
        <end position="464"/>
    </location>
</feature>
<dbReference type="PRINTS" id="PR00489">
    <property type="entry name" value="FRIZZLED"/>
</dbReference>
<name>A0A143VP62_9BILA</name>
<evidence type="ECO:0000259" key="16">
    <source>
        <dbReference type="PROSITE" id="PS50261"/>
    </source>
</evidence>
<dbReference type="PROSITE" id="PS50261">
    <property type="entry name" value="G_PROTEIN_RECEP_F2_4"/>
    <property type="match status" value="1"/>
</dbReference>
<dbReference type="Gene3D" id="1.10.2000.10">
    <property type="entry name" value="Frizzled cysteine-rich domain"/>
    <property type="match status" value="1"/>
</dbReference>
<feature type="disulfide bond" evidence="12">
    <location>
        <begin position="104"/>
        <end position="128"/>
    </location>
</feature>
<protein>
    <submittedName>
        <fullName evidence="17">Frizzled-3</fullName>
    </submittedName>
</protein>
<dbReference type="FunFam" id="1.20.1070.10:FF:000020">
    <property type="entry name" value="Frizzled class receptor 10"/>
    <property type="match status" value="1"/>
</dbReference>
<dbReference type="InterPro" id="IPR020067">
    <property type="entry name" value="Frizzled_dom"/>
</dbReference>
<evidence type="ECO:0000256" key="5">
    <source>
        <dbReference type="ARBA" id="ARBA00022692"/>
    </source>
</evidence>
<evidence type="ECO:0000256" key="11">
    <source>
        <dbReference type="ARBA" id="ARBA00023224"/>
    </source>
</evidence>
<dbReference type="PANTHER" id="PTHR11309">
    <property type="entry name" value="FRIZZLED"/>
    <property type="match status" value="1"/>
</dbReference>
<feature type="disulfide bond" evidence="12">
    <location>
        <begin position="73"/>
        <end position="111"/>
    </location>
</feature>
<evidence type="ECO:0000256" key="14">
    <source>
        <dbReference type="SAM" id="SignalP"/>
    </source>
</evidence>
<feature type="disulfide bond" evidence="12">
    <location>
        <begin position="36"/>
        <end position="82"/>
    </location>
</feature>
<proteinExistence type="evidence at transcript level"/>
<evidence type="ECO:0000256" key="12">
    <source>
        <dbReference type="PROSITE-ProRule" id="PRU00090"/>
    </source>
</evidence>
<evidence type="ECO:0000256" key="7">
    <source>
        <dbReference type="ARBA" id="ARBA00023040"/>
    </source>
</evidence>
<dbReference type="Pfam" id="PF01534">
    <property type="entry name" value="Frizzled"/>
    <property type="match status" value="1"/>
</dbReference>
<keyword evidence="8 13" id="KW-0472">Membrane</keyword>
<dbReference type="InterPro" id="IPR036790">
    <property type="entry name" value="Frizzled_dom_sf"/>
</dbReference>
<evidence type="ECO:0000256" key="8">
    <source>
        <dbReference type="ARBA" id="ARBA00023136"/>
    </source>
</evidence>
<feature type="transmembrane region" description="Helical" evidence="13">
    <location>
        <begin position="391"/>
        <end position="422"/>
    </location>
</feature>
<keyword evidence="7" id="KW-0297">G-protein coupled receptor</keyword>
<dbReference type="GO" id="GO:0035567">
    <property type="term" value="P:non-canonical Wnt signaling pathway"/>
    <property type="evidence" value="ECO:0007669"/>
    <property type="project" value="TreeGrafter"/>
</dbReference>
<feature type="transmembrane region" description="Helical" evidence="13">
    <location>
        <begin position="349"/>
        <end position="371"/>
    </location>
</feature>
<feature type="transmembrane region" description="Helical" evidence="13">
    <location>
        <begin position="309"/>
        <end position="337"/>
    </location>
</feature>
<keyword evidence="10" id="KW-0675">Receptor</keyword>
<dbReference type="InterPro" id="IPR017981">
    <property type="entry name" value="GPCR_2-like_7TM"/>
</dbReference>
<dbReference type="PANTHER" id="PTHR11309:SF99">
    <property type="entry name" value="FRIZZLED-4"/>
    <property type="match status" value="1"/>
</dbReference>
<evidence type="ECO:0000256" key="3">
    <source>
        <dbReference type="ARBA" id="ARBA00022473"/>
    </source>
</evidence>
<dbReference type="SMART" id="SM00063">
    <property type="entry name" value="FRI"/>
    <property type="match status" value="1"/>
</dbReference>
<dbReference type="PROSITE" id="PS50038">
    <property type="entry name" value="FZ"/>
    <property type="match status" value="1"/>
</dbReference>
<keyword evidence="3" id="KW-0217">Developmental protein</keyword>
<sequence length="577" mass="66262">MRALRLLLTLVLLLRGWGSAFESRRSKCERITIPMCADMPYNMTRMPNYMNHNDQRDAALEVHEFFPLVKYGCSKHLKFFLCSLFAPMCTEQVDIPIPSCKSICDEVKSKCLPLLKQFNFDWPLMLNCSRLPIPENGLCMEFPNISDEHKVSANKPSSHFSFDNIDSPPDFALYPTRSTSDVLPTKPRQECPRKFVHVGKLQRSDKCAPRCGVDVSFRRSDKQFAEIWMIVWSVLCFISTAFTVLTFWIDMGRFKYPERPIIFLSMCYCIYSTAYIIRIAAGSSAIACDMQETEEIYLIQEGLESTGCIIVFLVLYYFGMASSIWWVILTLTWFLAAGKKWGHEAIESLSSYFHLAAWAIPAIKTIVILTMRRVDGDELTMLCYVGNQDLTALSGFVLIPLCMYLCVGTGFIIAGFVALFRIRKVMKHGGRNIEKLEKLMVKIGVFSVLYTVPATCVIACYFYEYVNKDYWRDLAYRRALESPTDCKTELCDVSHHYSSIPSVEVFMLKIFMSLVVGNTSGMWIWSTKTWYSWQKFCIQSFTRRKTHKPVYQPAMVLKTNMVAGNIKEKHDHNCSAV</sequence>
<keyword evidence="6 13" id="KW-1133">Transmembrane helix</keyword>
<evidence type="ECO:0000256" key="9">
    <source>
        <dbReference type="ARBA" id="ARBA00023157"/>
    </source>
</evidence>
<dbReference type="CDD" id="cd15909">
    <property type="entry name" value="7tmF_FZD4_9_10-like"/>
    <property type="match status" value="1"/>
</dbReference>
<reference evidence="17" key="1">
    <citation type="journal article" date="2015" name="Front Ecol Evol">
        <title>The evolution and expression of panarthropod frizzled genes.</title>
        <authorList>
            <person name="Janssen R."/>
        </authorList>
    </citation>
    <scope>NUCLEOTIDE SEQUENCE</scope>
    <source>
        <tissue evidence="17">Embryos of different developmental stages</tissue>
    </source>
</reference>